<dbReference type="InterPro" id="IPR029500">
    <property type="entry name" value="QueF"/>
</dbReference>
<dbReference type="Pfam" id="PF14489">
    <property type="entry name" value="QueF"/>
    <property type="match status" value="1"/>
</dbReference>
<accession>A0A2U2B4Y3</accession>
<proteinExistence type="predicted"/>
<organism evidence="1 2">
    <name type="scientific">Marinilabilia rubra</name>
    <dbReference type="NCBI Taxonomy" id="2162893"/>
    <lineage>
        <taxon>Bacteria</taxon>
        <taxon>Pseudomonadati</taxon>
        <taxon>Bacteroidota</taxon>
        <taxon>Bacteroidia</taxon>
        <taxon>Marinilabiliales</taxon>
        <taxon>Marinilabiliaceae</taxon>
        <taxon>Marinilabilia</taxon>
    </lineage>
</organism>
<evidence type="ECO:0000313" key="1">
    <source>
        <dbReference type="EMBL" id="PWD98113.1"/>
    </source>
</evidence>
<dbReference type="EMBL" id="QEWP01000019">
    <property type="protein sequence ID" value="PWD98113.1"/>
    <property type="molecule type" value="Genomic_DNA"/>
</dbReference>
<dbReference type="SUPFAM" id="SSF55620">
    <property type="entry name" value="Tetrahydrobiopterin biosynthesis enzymes-like"/>
    <property type="match status" value="1"/>
</dbReference>
<dbReference type="Proteomes" id="UP000244956">
    <property type="component" value="Unassembled WGS sequence"/>
</dbReference>
<name>A0A2U2B4Y3_9BACT</name>
<dbReference type="InterPro" id="IPR043133">
    <property type="entry name" value="GTP-CH-I_C/QueF"/>
</dbReference>
<comment type="caution">
    <text evidence="1">The sequence shown here is derived from an EMBL/GenBank/DDBJ whole genome shotgun (WGS) entry which is preliminary data.</text>
</comment>
<dbReference type="PANTHER" id="PTHR34354:SF1">
    <property type="entry name" value="NADPH-DEPENDENT 7-CYANO-7-DEAZAGUANINE REDUCTASE"/>
    <property type="match status" value="1"/>
</dbReference>
<dbReference type="RefSeq" id="WP_109265756.1">
    <property type="nucleotide sequence ID" value="NZ_QEWP01000019.1"/>
</dbReference>
<dbReference type="GO" id="GO:0008616">
    <property type="term" value="P:tRNA queuosine(34) biosynthetic process"/>
    <property type="evidence" value="ECO:0007669"/>
    <property type="project" value="InterPro"/>
</dbReference>
<reference evidence="1 2" key="1">
    <citation type="submission" date="2018-05" db="EMBL/GenBank/DDBJ databases">
        <title>Marinilabilia rubrum sp. nov., isolated from saltern sediment.</title>
        <authorList>
            <person name="Zhang R."/>
        </authorList>
    </citation>
    <scope>NUCLEOTIDE SEQUENCE [LARGE SCALE GENOMIC DNA]</scope>
    <source>
        <strain evidence="1 2">WTE16</strain>
    </source>
</reference>
<dbReference type="GO" id="GO:0033739">
    <property type="term" value="F:preQ1 synthase activity"/>
    <property type="evidence" value="ECO:0007669"/>
    <property type="project" value="InterPro"/>
</dbReference>
<gene>
    <name evidence="1" type="ORF">DDZ16_17380</name>
</gene>
<dbReference type="PANTHER" id="PTHR34354">
    <property type="entry name" value="NADPH-DEPENDENT 7-CYANO-7-DEAZAGUANINE REDUCTASE"/>
    <property type="match status" value="1"/>
</dbReference>
<sequence>MAEKVLTYKDIDKSILKSLPNPTGQAYEIKVKIPEFTFLGVKDQPDFADVYITFYPTDRIIELKSLKMYVQALRNITVSYERLINVFYDHLMEVYKPDRIRLVMLCNPRGGISSRLTIDSDWKVRGGDEKYSDWKNHMDDTWSVTL</sequence>
<dbReference type="InterPro" id="IPR050084">
    <property type="entry name" value="NADPH_dep_7-cyano-7-deazaG_red"/>
</dbReference>
<dbReference type="Gene3D" id="3.30.1130.10">
    <property type="match status" value="1"/>
</dbReference>
<keyword evidence="2" id="KW-1185">Reference proteome</keyword>
<dbReference type="OrthoDB" id="9795077at2"/>
<evidence type="ECO:0000313" key="2">
    <source>
        <dbReference type="Proteomes" id="UP000244956"/>
    </source>
</evidence>
<dbReference type="AlphaFoldDB" id="A0A2U2B4Y3"/>
<protein>
    <submittedName>
        <fullName evidence="1">7-cyano-7-deazaguanine reductase</fullName>
    </submittedName>
</protein>